<dbReference type="RefSeq" id="XP_002173506.1">
    <property type="nucleotide sequence ID" value="XM_002173470.2"/>
</dbReference>
<keyword evidence="1" id="KW-0808">Transferase</keyword>
<evidence type="ECO:0000256" key="1">
    <source>
        <dbReference type="ARBA" id="ARBA00022679"/>
    </source>
</evidence>
<dbReference type="OMA" id="PTLIGHV"/>
<evidence type="ECO:0000313" key="5">
    <source>
        <dbReference type="Proteomes" id="UP000001744"/>
    </source>
</evidence>
<dbReference type="InterPro" id="IPR051635">
    <property type="entry name" value="SNAT-like"/>
</dbReference>
<feature type="domain" description="N-acetyltransferase" evidence="3">
    <location>
        <begin position="2"/>
        <end position="165"/>
    </location>
</feature>
<proteinExistence type="predicted"/>
<dbReference type="Proteomes" id="UP000001744">
    <property type="component" value="Unassembled WGS sequence"/>
</dbReference>
<dbReference type="VEuPathDB" id="FungiDB:SJAG_02296"/>
<dbReference type="AlphaFoldDB" id="B6K232"/>
<dbReference type="PROSITE" id="PS51186">
    <property type="entry name" value="GNAT"/>
    <property type="match status" value="1"/>
</dbReference>
<gene>
    <name evidence="4" type="ORF">SJAG_02296</name>
</gene>
<dbReference type="HOGENOM" id="CLU_061829_2_0_1"/>
<dbReference type="InterPro" id="IPR016181">
    <property type="entry name" value="Acyl_CoA_acyltransferase"/>
</dbReference>
<dbReference type="SUPFAM" id="SSF55729">
    <property type="entry name" value="Acyl-CoA N-acyltransferases (Nat)"/>
    <property type="match status" value="1"/>
</dbReference>
<dbReference type="GeneID" id="7049043"/>
<keyword evidence="2" id="KW-0012">Acyltransferase</keyword>
<dbReference type="InterPro" id="IPR000182">
    <property type="entry name" value="GNAT_dom"/>
</dbReference>
<dbReference type="Pfam" id="PF13673">
    <property type="entry name" value="Acetyltransf_10"/>
    <property type="match status" value="1"/>
</dbReference>
<accession>B6K232</accession>
<protein>
    <submittedName>
        <fullName evidence="4">Polyamine N-acetyltransferase</fullName>
    </submittedName>
</protein>
<dbReference type="CDD" id="cd04301">
    <property type="entry name" value="NAT_SF"/>
    <property type="match status" value="1"/>
</dbReference>
<evidence type="ECO:0000313" key="4">
    <source>
        <dbReference type="EMBL" id="EEB07213.1"/>
    </source>
</evidence>
<keyword evidence="5" id="KW-1185">Reference proteome</keyword>
<dbReference type="EMBL" id="KE651166">
    <property type="protein sequence ID" value="EEB07213.1"/>
    <property type="molecule type" value="Genomic_DNA"/>
</dbReference>
<dbReference type="STRING" id="402676.B6K232"/>
<reference evidence="4 5" key="1">
    <citation type="journal article" date="2011" name="Science">
        <title>Comparative functional genomics of the fission yeasts.</title>
        <authorList>
            <person name="Rhind N."/>
            <person name="Chen Z."/>
            <person name="Yassour M."/>
            <person name="Thompson D.A."/>
            <person name="Haas B.J."/>
            <person name="Habib N."/>
            <person name="Wapinski I."/>
            <person name="Roy S."/>
            <person name="Lin M.F."/>
            <person name="Heiman D.I."/>
            <person name="Young S.K."/>
            <person name="Furuya K."/>
            <person name="Guo Y."/>
            <person name="Pidoux A."/>
            <person name="Chen H.M."/>
            <person name="Robbertse B."/>
            <person name="Goldberg J.M."/>
            <person name="Aoki K."/>
            <person name="Bayne E.H."/>
            <person name="Berlin A.M."/>
            <person name="Desjardins C.A."/>
            <person name="Dobbs E."/>
            <person name="Dukaj L."/>
            <person name="Fan L."/>
            <person name="FitzGerald M.G."/>
            <person name="French C."/>
            <person name="Gujja S."/>
            <person name="Hansen K."/>
            <person name="Keifenheim D."/>
            <person name="Levin J.Z."/>
            <person name="Mosher R.A."/>
            <person name="Mueller C.A."/>
            <person name="Pfiffner J."/>
            <person name="Priest M."/>
            <person name="Russ C."/>
            <person name="Smialowska A."/>
            <person name="Swoboda P."/>
            <person name="Sykes S.M."/>
            <person name="Vaughn M."/>
            <person name="Vengrova S."/>
            <person name="Yoder R."/>
            <person name="Zeng Q."/>
            <person name="Allshire R."/>
            <person name="Baulcombe D."/>
            <person name="Birren B.W."/>
            <person name="Brown W."/>
            <person name="Ekwall K."/>
            <person name="Kellis M."/>
            <person name="Leatherwood J."/>
            <person name="Levin H."/>
            <person name="Margalit H."/>
            <person name="Martienssen R."/>
            <person name="Nieduszynski C.A."/>
            <person name="Spatafora J.W."/>
            <person name="Friedman N."/>
            <person name="Dalgaard J.Z."/>
            <person name="Baumann P."/>
            <person name="Niki H."/>
            <person name="Regev A."/>
            <person name="Nusbaum C."/>
        </authorList>
    </citation>
    <scope>NUCLEOTIDE SEQUENCE [LARGE SCALE GENOMIC DNA]</scope>
    <source>
        <strain evidence="5">yFS275 / FY16936</strain>
    </source>
</reference>
<dbReference type="GO" id="GO:0004059">
    <property type="term" value="F:aralkylamine N-acetyltransferase activity"/>
    <property type="evidence" value="ECO:0000318"/>
    <property type="project" value="GO_Central"/>
</dbReference>
<sequence length="165" mass="18545">MVCIRNLEKKDVKEAAKLEASCFPEDERASEAKIRSRVSNNQALQLGLIAPTANTSMLIGHLLTTRTSSDFVTMESMEKNDSNGSNVALHSVTVHPAHRGQGYARKLIEELIFRCQTIITPRPKRVSLLAHKELIPMYEKLGFSLVGKSECQFGNSEWHDMIYEL</sequence>
<evidence type="ECO:0000256" key="2">
    <source>
        <dbReference type="ARBA" id="ARBA00023315"/>
    </source>
</evidence>
<dbReference type="eggNOG" id="KOG4144">
    <property type="taxonomic scope" value="Eukaryota"/>
</dbReference>
<organism evidence="4 5">
    <name type="scientific">Schizosaccharomyces japonicus (strain yFS275 / FY16936)</name>
    <name type="common">Fission yeast</name>
    <dbReference type="NCBI Taxonomy" id="402676"/>
    <lineage>
        <taxon>Eukaryota</taxon>
        <taxon>Fungi</taxon>
        <taxon>Dikarya</taxon>
        <taxon>Ascomycota</taxon>
        <taxon>Taphrinomycotina</taxon>
        <taxon>Schizosaccharomycetes</taxon>
        <taxon>Schizosaccharomycetales</taxon>
        <taxon>Schizosaccharomycetaceae</taxon>
        <taxon>Schizosaccharomyces</taxon>
    </lineage>
</organism>
<dbReference type="JaponicusDB" id="SJAG_02296"/>
<dbReference type="GO" id="GO:0005737">
    <property type="term" value="C:cytoplasm"/>
    <property type="evidence" value="ECO:0000318"/>
    <property type="project" value="GO_Central"/>
</dbReference>
<dbReference type="PANTHER" id="PTHR10908:SF0">
    <property type="entry name" value="SEROTONIN N-ACETYLTRANSFERASE"/>
    <property type="match status" value="1"/>
</dbReference>
<dbReference type="Gene3D" id="3.40.630.30">
    <property type="match status" value="1"/>
</dbReference>
<evidence type="ECO:0000259" key="3">
    <source>
        <dbReference type="PROSITE" id="PS51186"/>
    </source>
</evidence>
<dbReference type="PANTHER" id="PTHR10908">
    <property type="entry name" value="SEROTONIN N-ACETYLTRANSFERASE"/>
    <property type="match status" value="1"/>
</dbReference>
<name>B6K232_SCHJY</name>